<dbReference type="HOGENOM" id="CLU_061833_0_0_1"/>
<dbReference type="Proteomes" id="UP000005666">
    <property type="component" value="Chromosome 7"/>
</dbReference>
<dbReference type="GeneID" id="11533532"/>
<dbReference type="GO" id="GO:0005743">
    <property type="term" value="C:mitochondrial inner membrane"/>
    <property type="evidence" value="ECO:0007669"/>
    <property type="project" value="EnsemblFungi"/>
</dbReference>
<evidence type="ECO:0008006" key="3">
    <source>
        <dbReference type="Google" id="ProtNLM"/>
    </source>
</evidence>
<dbReference type="RefSeq" id="XP_003686344.1">
    <property type="nucleotide sequence ID" value="XM_003686296.1"/>
</dbReference>
<organism evidence="1 2">
    <name type="scientific">Tetrapisispora phaffii (strain ATCC 24235 / CBS 4417 / NBRC 1672 / NRRL Y-8282 / UCD 70-5)</name>
    <name type="common">Yeast</name>
    <name type="synonym">Fabospora phaffii</name>
    <dbReference type="NCBI Taxonomy" id="1071381"/>
    <lineage>
        <taxon>Eukaryota</taxon>
        <taxon>Fungi</taxon>
        <taxon>Dikarya</taxon>
        <taxon>Ascomycota</taxon>
        <taxon>Saccharomycotina</taxon>
        <taxon>Saccharomycetes</taxon>
        <taxon>Saccharomycetales</taxon>
        <taxon>Saccharomycetaceae</taxon>
        <taxon>Tetrapisispora</taxon>
    </lineage>
</organism>
<evidence type="ECO:0000313" key="2">
    <source>
        <dbReference type="Proteomes" id="UP000005666"/>
    </source>
</evidence>
<dbReference type="KEGG" id="tpf:TPHA_0G00740"/>
<proteinExistence type="predicted"/>
<dbReference type="GO" id="GO:0032979">
    <property type="term" value="P:protein insertion into mitochondrial inner membrane from matrix"/>
    <property type="evidence" value="ECO:0007669"/>
    <property type="project" value="EnsemblFungi"/>
</dbReference>
<accession>G8BVI2</accession>
<dbReference type="OrthoDB" id="73691at2759"/>
<keyword evidence="2" id="KW-1185">Reference proteome</keyword>
<gene>
    <name evidence="1" type="primary">TPHA0G00740</name>
    <name evidence="1" type="ordered locus">TPHA_0G00740</name>
</gene>
<dbReference type="EMBL" id="HE612862">
    <property type="protein sequence ID" value="CCE63910.1"/>
    <property type="molecule type" value="Genomic_DNA"/>
</dbReference>
<dbReference type="AlphaFoldDB" id="G8BVI2"/>
<evidence type="ECO:0000313" key="1">
    <source>
        <dbReference type="EMBL" id="CCE63910.1"/>
    </source>
</evidence>
<dbReference type="OMA" id="EKWGVNN"/>
<reference evidence="1 2" key="1">
    <citation type="journal article" date="2011" name="Proc. Natl. Acad. Sci. U.S.A.">
        <title>Evolutionary erosion of yeast sex chromosomes by mating-type switching accidents.</title>
        <authorList>
            <person name="Gordon J.L."/>
            <person name="Armisen D."/>
            <person name="Proux-Wera E."/>
            <person name="Oheigeartaigh S.S."/>
            <person name="Byrne K.P."/>
            <person name="Wolfe K.H."/>
        </authorList>
    </citation>
    <scope>NUCLEOTIDE SEQUENCE [LARGE SCALE GENOMIC DNA]</scope>
    <source>
        <strain evidence="2">ATCC 24235 / CBS 4417 / NBRC 1672 / NRRL Y-8282 / UCD 70-5</strain>
    </source>
</reference>
<sequence length="435" mass="51143">MFNRFLTNPLLNRSSGIQNTIARFKHVSANATTYPLPERLINFSTKNDFNESLQNNETLRELMVAYQKGNFKIVDAYADEVAEELNSIRSLPRTIFPKDEIFQKVDNDKKIGQWRKPAMKWIRTGLHLMKYYRNGMHNTIKVFRETKSIPKRLKDQSQTPLVTKLFHIIEINEIEYSKLKLDTIKTIPITRKEFVEYSRRKEIWKLPIFFLVALIFEEMTAIICYFFPRMVPYNCLTPGGFKHLSLMNIKKSKPSILTKNSNSTYISPYSASRETVYGHLQGKLSDLYISSWKLRICKLTNNKTIPSEALMTLYHHTFVDDWLVLQHILHNKNNTVLSYEELVNMILLRKLYKPTEDLNKMSNDDLGRKVLVWRLIFYWSYRFNNVVTTHKNSMSHDHETPLFSQKWGVSNISTFNNPGTLNGELFEKGNLNIFK</sequence>
<dbReference type="eggNOG" id="ENOG502S645">
    <property type="taxonomic scope" value="Eukaryota"/>
</dbReference>
<protein>
    <recommendedName>
        <fullName evidence="3">Letm1 RBD domain-containing protein</fullName>
    </recommendedName>
</protein>
<name>G8BVI2_TETPH</name>
<dbReference type="STRING" id="1071381.G8BVI2"/>